<dbReference type="Gene3D" id="2.120.10.30">
    <property type="entry name" value="TolB, C-terminal domain"/>
    <property type="match status" value="1"/>
</dbReference>
<keyword evidence="10" id="KW-1185">Reference proteome</keyword>
<dbReference type="InterPro" id="IPR013083">
    <property type="entry name" value="Znf_RING/FYVE/PHD"/>
</dbReference>
<dbReference type="Gene3D" id="3.30.40.10">
    <property type="entry name" value="Zinc/RING finger domain, C3HC4 (zinc finger)"/>
    <property type="match status" value="1"/>
</dbReference>
<feature type="domain" description="RING-type" evidence="6">
    <location>
        <begin position="24"/>
        <end position="68"/>
    </location>
</feature>
<dbReference type="Pfam" id="PF00643">
    <property type="entry name" value="zf-B_box"/>
    <property type="match status" value="2"/>
</dbReference>
<protein>
    <submittedName>
        <fullName evidence="9">Uncharacterized protein</fullName>
    </submittedName>
</protein>
<evidence type="ECO:0000256" key="2">
    <source>
        <dbReference type="ARBA" id="ARBA00022723"/>
    </source>
</evidence>
<name>A0A914BG95_PATMI</name>
<dbReference type="InterPro" id="IPR047153">
    <property type="entry name" value="TRIM45/56/19-like"/>
</dbReference>
<dbReference type="InterPro" id="IPR000315">
    <property type="entry name" value="Znf_B-box"/>
</dbReference>
<dbReference type="Gene3D" id="4.10.830.40">
    <property type="match status" value="1"/>
</dbReference>
<dbReference type="EnsemblMetazoa" id="XM_038218998.1">
    <property type="protein sequence ID" value="XP_038074926.1"/>
    <property type="gene ID" value="LOC119742817"/>
</dbReference>
<dbReference type="OrthoDB" id="342730at2759"/>
<dbReference type="PANTHER" id="PTHR25462:SF296">
    <property type="entry name" value="MEIOTIC P26, ISOFORM F"/>
    <property type="match status" value="1"/>
</dbReference>
<accession>A0A914BG95</accession>
<dbReference type="Proteomes" id="UP000887568">
    <property type="component" value="Unplaced"/>
</dbReference>
<dbReference type="InterPro" id="IPR001841">
    <property type="entry name" value="Znf_RING"/>
</dbReference>
<evidence type="ECO:0000256" key="3">
    <source>
        <dbReference type="ARBA" id="ARBA00022771"/>
    </source>
</evidence>
<evidence type="ECO:0000259" key="6">
    <source>
        <dbReference type="PROSITE" id="PS50089"/>
    </source>
</evidence>
<keyword evidence="3 5" id="KW-0863">Zinc-finger</keyword>
<keyword evidence="4" id="KW-0862">Zinc</keyword>
<dbReference type="InterPro" id="IPR011042">
    <property type="entry name" value="6-blade_b-propeller_TolB-like"/>
</dbReference>
<feature type="domain" description="B box-type" evidence="7">
    <location>
        <begin position="98"/>
        <end position="145"/>
    </location>
</feature>
<dbReference type="AlphaFoldDB" id="A0A914BG95"/>
<evidence type="ECO:0000259" key="7">
    <source>
        <dbReference type="PROSITE" id="PS50119"/>
    </source>
</evidence>
<dbReference type="SUPFAM" id="SSF75011">
    <property type="entry name" value="3-carboxy-cis,cis-mucoante lactonizing enzyme"/>
    <property type="match status" value="1"/>
</dbReference>
<evidence type="ECO:0000256" key="1">
    <source>
        <dbReference type="ARBA" id="ARBA00022553"/>
    </source>
</evidence>
<evidence type="ECO:0000313" key="10">
    <source>
        <dbReference type="Proteomes" id="UP000887568"/>
    </source>
</evidence>
<evidence type="ECO:0000313" key="9">
    <source>
        <dbReference type="EnsemblMetazoa" id="XP_038074926.1"/>
    </source>
</evidence>
<keyword evidence="2" id="KW-0479">Metal-binding</keyword>
<evidence type="ECO:0000259" key="8">
    <source>
        <dbReference type="PROSITE" id="PS50157"/>
    </source>
</evidence>
<dbReference type="Pfam" id="PF13445">
    <property type="entry name" value="zf-RING_UBOX"/>
    <property type="match status" value="1"/>
</dbReference>
<dbReference type="SMART" id="SM00184">
    <property type="entry name" value="RING"/>
    <property type="match status" value="2"/>
</dbReference>
<dbReference type="PROSITE" id="PS50157">
    <property type="entry name" value="ZINC_FINGER_C2H2_2"/>
    <property type="match status" value="1"/>
</dbReference>
<dbReference type="PANTHER" id="PTHR25462">
    <property type="entry name" value="BONUS, ISOFORM C-RELATED"/>
    <property type="match status" value="1"/>
</dbReference>
<reference evidence="9" key="1">
    <citation type="submission" date="2022-11" db="UniProtKB">
        <authorList>
            <consortium name="EnsemblMetazoa"/>
        </authorList>
    </citation>
    <scope>IDENTIFICATION</scope>
</reference>
<dbReference type="PROSITE" id="PS00518">
    <property type="entry name" value="ZF_RING_1"/>
    <property type="match status" value="1"/>
</dbReference>
<feature type="domain" description="C2H2-type" evidence="8">
    <location>
        <begin position="122"/>
        <end position="149"/>
    </location>
</feature>
<dbReference type="InterPro" id="IPR013087">
    <property type="entry name" value="Znf_C2H2_type"/>
</dbReference>
<keyword evidence="1" id="KW-0597">Phosphoprotein</keyword>
<evidence type="ECO:0000256" key="5">
    <source>
        <dbReference type="PROSITE-ProRule" id="PRU00024"/>
    </source>
</evidence>
<dbReference type="OMA" id="TEHICIA"/>
<dbReference type="SMART" id="SM00336">
    <property type="entry name" value="BBOX"/>
    <property type="match status" value="2"/>
</dbReference>
<dbReference type="PROSITE" id="PS50119">
    <property type="entry name" value="ZF_BBOX"/>
    <property type="match status" value="2"/>
</dbReference>
<dbReference type="GeneID" id="119742817"/>
<dbReference type="GO" id="GO:0008270">
    <property type="term" value="F:zinc ion binding"/>
    <property type="evidence" value="ECO:0007669"/>
    <property type="project" value="UniProtKB-KW"/>
</dbReference>
<sequence>MSKKAEGGVTDLVLDETQKELQECPICYTEYKDPRMLDCSHSFCLKCLQELRLTQNKDNKNIVCPLCRKETALTEAGVDMLPGGSKEVNQQEQTEGQGLKVMCQACDEENEAISRCMDCKHYLCQECQKAHNRLASLRTHKIVALTELPVESQEITEDNELKKVPKCLKHPDQDLCLYCNSCEVLICNECTNFDHKESIHSHVSIDQAVSRCKQEVHESISKTVECIQQFISANPSSGHSRYRLDKMLAKTYSQISQKVEREIAKIRDKEKQLKTEARAIAIKRDTEFAYAETSEQIVGKVNDVMTTATCYEILESKKKMLRDLNEQVEVHKSLDIKHGKSFLGFKESEEYGQLGTLLLEEKWEMDENFPKVELREWFTEHICIAAYYTSEMVVVCSDQLHTLDPEGKVISTKTYKRVRAKPNKPHDPNDIQKATALAINKDDQLLILDNPAVKIFNKEYQLLHQFLPGKEAGVDGTPTCLAVDSSNLIAVGYKDKEQISLHNPDGSLVRTLSAPKIGTYLVFSNKRLIYAIWSKEGLLMAVDLHGNKLFTQSCSYPRGLCCDDAGDIYLVASYKICHFSADGKCIASWDCPDGSDITYTPAHKLAVASIDREFELGYMYMHHLV</sequence>
<dbReference type="PROSITE" id="PS50089">
    <property type="entry name" value="ZF_RING_2"/>
    <property type="match status" value="1"/>
</dbReference>
<dbReference type="InterPro" id="IPR027370">
    <property type="entry name" value="Znf-RING_euk"/>
</dbReference>
<proteinExistence type="predicted"/>
<dbReference type="SUPFAM" id="SSF57845">
    <property type="entry name" value="B-box zinc-binding domain"/>
    <property type="match status" value="1"/>
</dbReference>
<dbReference type="Gene3D" id="3.30.160.60">
    <property type="entry name" value="Classic Zinc Finger"/>
    <property type="match status" value="1"/>
</dbReference>
<feature type="domain" description="B box-type" evidence="7">
    <location>
        <begin position="162"/>
        <end position="207"/>
    </location>
</feature>
<dbReference type="InterPro" id="IPR017907">
    <property type="entry name" value="Znf_RING_CS"/>
</dbReference>
<evidence type="ECO:0000256" key="4">
    <source>
        <dbReference type="ARBA" id="ARBA00022833"/>
    </source>
</evidence>
<organism evidence="9 10">
    <name type="scientific">Patiria miniata</name>
    <name type="common">Bat star</name>
    <name type="synonym">Asterina miniata</name>
    <dbReference type="NCBI Taxonomy" id="46514"/>
    <lineage>
        <taxon>Eukaryota</taxon>
        <taxon>Metazoa</taxon>
        <taxon>Echinodermata</taxon>
        <taxon>Eleutherozoa</taxon>
        <taxon>Asterozoa</taxon>
        <taxon>Asteroidea</taxon>
        <taxon>Valvatacea</taxon>
        <taxon>Valvatida</taxon>
        <taxon>Asterinidae</taxon>
        <taxon>Patiria</taxon>
    </lineage>
</organism>
<dbReference type="RefSeq" id="XP_038074926.1">
    <property type="nucleotide sequence ID" value="XM_038218998.1"/>
</dbReference>
<dbReference type="SUPFAM" id="SSF57850">
    <property type="entry name" value="RING/U-box"/>
    <property type="match status" value="1"/>
</dbReference>